<evidence type="ECO:0000256" key="2">
    <source>
        <dbReference type="SAM" id="MobiDB-lite"/>
    </source>
</evidence>
<protein>
    <recommendedName>
        <fullName evidence="5">Neurochondrin</fullName>
    </recommendedName>
</protein>
<dbReference type="PANTHER" id="PTHR13109:SF7">
    <property type="entry name" value="NEUROCHONDRIN"/>
    <property type="match status" value="1"/>
</dbReference>
<reference evidence="3 4" key="1">
    <citation type="submission" date="2024-11" db="EMBL/GenBank/DDBJ databases">
        <title>Chromosome-level genome assembly of the freshwater bivalve Anodonta woodiana.</title>
        <authorList>
            <person name="Chen X."/>
        </authorList>
    </citation>
    <scope>NUCLEOTIDE SEQUENCE [LARGE SCALE GENOMIC DNA]</scope>
    <source>
        <strain evidence="3">MN2024</strain>
        <tissue evidence="3">Gills</tissue>
    </source>
</reference>
<comment type="caution">
    <text evidence="3">The sequence shown here is derived from an EMBL/GenBank/DDBJ whole genome shotgun (WGS) entry which is preliminary data.</text>
</comment>
<organism evidence="3 4">
    <name type="scientific">Sinanodonta woodiana</name>
    <name type="common">Chinese pond mussel</name>
    <name type="synonym">Anodonta woodiana</name>
    <dbReference type="NCBI Taxonomy" id="1069815"/>
    <lineage>
        <taxon>Eukaryota</taxon>
        <taxon>Metazoa</taxon>
        <taxon>Spiralia</taxon>
        <taxon>Lophotrochozoa</taxon>
        <taxon>Mollusca</taxon>
        <taxon>Bivalvia</taxon>
        <taxon>Autobranchia</taxon>
        <taxon>Heteroconchia</taxon>
        <taxon>Palaeoheterodonta</taxon>
        <taxon>Unionida</taxon>
        <taxon>Unionoidea</taxon>
        <taxon>Unionidae</taxon>
        <taxon>Unioninae</taxon>
        <taxon>Sinanodonta</taxon>
    </lineage>
</organism>
<dbReference type="Proteomes" id="UP001634394">
    <property type="component" value="Unassembled WGS sequence"/>
</dbReference>
<keyword evidence="4" id="KW-1185">Reference proteome</keyword>
<evidence type="ECO:0000313" key="3">
    <source>
        <dbReference type="EMBL" id="KAL3860189.1"/>
    </source>
</evidence>
<evidence type="ECO:0000256" key="1">
    <source>
        <dbReference type="ARBA" id="ARBA00006927"/>
    </source>
</evidence>
<sequence>MDGEVSTNYLEKCLTALKAAESDNDMFAALYMITKITKDSECDFEMKLKILDAINPNFFTRLLETKVVPEGCSPIVYKDLAVSILSALCTDPGLVLHDAVSSNITSLNEAVLSESSEPQKGGNELVDDCLTIFSILSQSLEGRIILYREKTVSVLAEIIQHQTYGNEKAYNILVNVLHECGPITWLHNKLAMKHLIQHLAAEFQKDQTERKFELCKTLTFLLTTIPVRMVQEEDPPWLDDIVAGFEYMFKSRLDVARRELSLRLAAVMVELCGVRLVLPPNTKDYKTFLLMTHLSCVEVRMVLEDPDTQKVFLKGSLLSSCYSLLEAVINFMTNGPLLRLDDRQVVQLHSAMVGAFRAVLFFLQKIAEESPSEWDSNVFATVRLFAAWLSDENSALQEDVYSLLPFLIRISSLPLKAQFLTQNWNQNIKHGEVSDQAAVGSDIVSVQELSGKKQEDTAVKNVEFPSGMSQKCLPKEADSLNFTAELVYERKAESTDKDSPVSVLDNDDDCVSACDINIQQFKESLQITSDASLPEGIEKLRNETMPPTDTVDQFKSQITKNYSDSKPVPESSCLNSTLETGKIANQELDNLGKSDSDSVHSNLDDASGNSSICDVRLENNSLGALMEENNPGVCAFKDFDVLRFLLPGFVHLTSEDKPRSILMQLDLPELLEYYFNIQWNRYSHEMDNTDIQVGLIMLCNIFLNFAVLEGKIVKDCRTFHRFLDVVLHITNSIGHMGGQLSLSAHLLALGLMMFRQQADRFNSSDAPSEQLNKFFQLAVSFVSGAYVCQQKKKHVFVLSLTKDYSPVWGQISQTWLLVMQALSDCFPLYPELHTILLKSAWIPTLLKMLNEVKGRDVDEETRKCFLNMLCAACQNPTCKHAIRDQGGLDVARLYGSKQLMELLQKS</sequence>
<comment type="similarity">
    <text evidence="1">Belongs to the neurochondrin family.</text>
</comment>
<accession>A0ABD3VF19</accession>
<gene>
    <name evidence="3" type="ORF">ACJMK2_010347</name>
</gene>
<dbReference type="EMBL" id="JBJQND010000012">
    <property type="protein sequence ID" value="KAL3860189.1"/>
    <property type="molecule type" value="Genomic_DNA"/>
</dbReference>
<name>A0ABD3VF19_SINWO</name>
<dbReference type="Pfam" id="PF05536">
    <property type="entry name" value="Neurochondrin"/>
    <property type="match status" value="2"/>
</dbReference>
<evidence type="ECO:0008006" key="5">
    <source>
        <dbReference type="Google" id="ProtNLM"/>
    </source>
</evidence>
<dbReference type="InterPro" id="IPR008709">
    <property type="entry name" value="Neurochondrin"/>
</dbReference>
<dbReference type="PANTHER" id="PTHR13109">
    <property type="entry name" value="NEUROCHONDRIN"/>
    <property type="match status" value="1"/>
</dbReference>
<feature type="region of interest" description="Disordered" evidence="2">
    <location>
        <begin position="589"/>
        <end position="608"/>
    </location>
</feature>
<dbReference type="AlphaFoldDB" id="A0ABD3VF19"/>
<evidence type="ECO:0000313" key="4">
    <source>
        <dbReference type="Proteomes" id="UP001634394"/>
    </source>
</evidence>
<proteinExistence type="inferred from homology"/>